<dbReference type="Proteomes" id="UP001497516">
    <property type="component" value="Chromosome 5"/>
</dbReference>
<dbReference type="AlphaFoldDB" id="A0AAV2EMY8"/>
<dbReference type="EMBL" id="OZ034818">
    <property type="protein sequence ID" value="CAL1387077.1"/>
    <property type="molecule type" value="Genomic_DNA"/>
</dbReference>
<name>A0AAV2EMY8_9ROSI</name>
<reference evidence="1 2" key="1">
    <citation type="submission" date="2024-04" db="EMBL/GenBank/DDBJ databases">
        <authorList>
            <person name="Fracassetti M."/>
        </authorList>
    </citation>
    <scope>NUCLEOTIDE SEQUENCE [LARGE SCALE GENOMIC DNA]</scope>
</reference>
<accession>A0AAV2EMY8</accession>
<proteinExistence type="predicted"/>
<evidence type="ECO:0000313" key="1">
    <source>
        <dbReference type="EMBL" id="CAL1387077.1"/>
    </source>
</evidence>
<organism evidence="1 2">
    <name type="scientific">Linum trigynum</name>
    <dbReference type="NCBI Taxonomy" id="586398"/>
    <lineage>
        <taxon>Eukaryota</taxon>
        <taxon>Viridiplantae</taxon>
        <taxon>Streptophyta</taxon>
        <taxon>Embryophyta</taxon>
        <taxon>Tracheophyta</taxon>
        <taxon>Spermatophyta</taxon>
        <taxon>Magnoliopsida</taxon>
        <taxon>eudicotyledons</taxon>
        <taxon>Gunneridae</taxon>
        <taxon>Pentapetalae</taxon>
        <taxon>rosids</taxon>
        <taxon>fabids</taxon>
        <taxon>Malpighiales</taxon>
        <taxon>Linaceae</taxon>
        <taxon>Linum</taxon>
    </lineage>
</organism>
<keyword evidence="2" id="KW-1185">Reference proteome</keyword>
<sequence>MFLGPLSLPDPCAQAGYCPASRRRAFVSRPLLGARALYCFRAPAVSWRPDSLLFRCRVFSSRLVPVPRATIALGPSLLGFALLPAPEPAVAPCS</sequence>
<evidence type="ECO:0000313" key="2">
    <source>
        <dbReference type="Proteomes" id="UP001497516"/>
    </source>
</evidence>
<gene>
    <name evidence="1" type="ORF">LTRI10_LOCUS28083</name>
</gene>
<protein>
    <submittedName>
        <fullName evidence="1">Uncharacterized protein</fullName>
    </submittedName>
</protein>